<dbReference type="EMBL" id="NFLJ01000017">
    <property type="protein sequence ID" value="OUQ34392.1"/>
    <property type="molecule type" value="Genomic_DNA"/>
</dbReference>
<sequence>MKRRVVVTGMGAVSPIGNTVEETWDGILNQVCGIDEITHFDTTDYKVKLAGEVKNLDLEQYFTKRDLKFNDRFTQFARVVSKQAIENAKLDLETMNKNRFGVIIGSGIGGVESIEKAEQSLLNRGPSKVSPYFIPMTLINLAAGSVAIDLGAKGYVSSVVTACAAGTNAIGEAFHKIRDGYEDVMIAGGSEASITPLSVAGFASMKALHTGEDKNRASIPFDKDRSGFVMGEGAAVLVLEELQHALDRNATIYGEIVGYGATCDAYHITAPLSDGSGGGEAMKQALEDAALQPSDIDYINAHGTSTPLNDKTETMAVKYAFGDDAYHLAMSSTKSYTGHLLGASGALESVICVKALQDGYIPATIHYQNKDEECDLDIVANVGRKQDIHYVMNNSLGFGGHNASLIFKKWED</sequence>
<evidence type="ECO:0000259" key="17">
    <source>
        <dbReference type="PROSITE" id="PS52004"/>
    </source>
</evidence>
<evidence type="ECO:0000256" key="7">
    <source>
        <dbReference type="ARBA" id="ARBA00022832"/>
    </source>
</evidence>
<reference evidence="18 19" key="1">
    <citation type="journal article" date="2018" name="BMC Genomics">
        <title>Whole genome sequencing and function prediction of 133 gut anaerobes isolated from chicken caecum in pure cultures.</title>
        <authorList>
            <person name="Medvecky M."/>
            <person name="Cejkova D."/>
            <person name="Polansky O."/>
            <person name="Karasova D."/>
            <person name="Kubasova T."/>
            <person name="Cizek A."/>
            <person name="Rychlik I."/>
        </authorList>
    </citation>
    <scope>NUCLEOTIDE SEQUENCE [LARGE SCALE GENOMIC DNA]</scope>
    <source>
        <strain evidence="18 19">An13</strain>
    </source>
</reference>
<dbReference type="SUPFAM" id="SSF53901">
    <property type="entry name" value="Thiolase-like"/>
    <property type="match status" value="2"/>
</dbReference>
<dbReference type="PANTHER" id="PTHR11712:SF336">
    <property type="entry name" value="3-OXOACYL-[ACYL-CARRIER-PROTEIN] SYNTHASE, MITOCHONDRIAL"/>
    <property type="match status" value="1"/>
</dbReference>
<comment type="similarity">
    <text evidence="2 14 16">Belongs to the thiolase-like superfamily. Beta-ketoacyl-ACP synthases family.</text>
</comment>
<feature type="active site" description="For beta-ketoacyl synthase activity" evidence="15">
    <location>
        <position position="163"/>
    </location>
</feature>
<dbReference type="InterPro" id="IPR020841">
    <property type="entry name" value="PKS_Beta-ketoAc_synthase_dom"/>
</dbReference>
<protein>
    <recommendedName>
        <fullName evidence="4 14">3-oxoacyl-[acyl-carrier-protein] synthase 2</fullName>
        <ecNumber evidence="3 14">2.3.1.179</ecNumber>
    </recommendedName>
</protein>
<evidence type="ECO:0000313" key="19">
    <source>
        <dbReference type="Proteomes" id="UP000195305"/>
    </source>
</evidence>
<dbReference type="AlphaFoldDB" id="A0A1Y4SZM3"/>
<comment type="caution">
    <text evidence="18">The sequence shown here is derived from an EMBL/GenBank/DDBJ whole genome shotgun (WGS) entry which is preliminary data.</text>
</comment>
<dbReference type="InterPro" id="IPR018201">
    <property type="entry name" value="Ketoacyl_synth_AS"/>
</dbReference>
<dbReference type="OrthoDB" id="9808669at2"/>
<dbReference type="InterPro" id="IPR014030">
    <property type="entry name" value="Ketoacyl_synth_N"/>
</dbReference>
<evidence type="ECO:0000256" key="13">
    <source>
        <dbReference type="ARBA" id="ARBA00047659"/>
    </source>
</evidence>
<evidence type="ECO:0000256" key="9">
    <source>
        <dbReference type="ARBA" id="ARBA00023160"/>
    </source>
</evidence>
<dbReference type="EC" id="2.3.1.179" evidence="3 14"/>
<dbReference type="Proteomes" id="UP000195305">
    <property type="component" value="Unassembled WGS sequence"/>
</dbReference>
<dbReference type="InterPro" id="IPR017568">
    <property type="entry name" value="3-oxoacyl-ACP_synth-2"/>
</dbReference>
<dbReference type="PIRSF" id="PIRSF000447">
    <property type="entry name" value="KAS_II"/>
    <property type="match status" value="1"/>
</dbReference>
<evidence type="ECO:0000256" key="11">
    <source>
        <dbReference type="ARBA" id="ARBA00024006"/>
    </source>
</evidence>
<gene>
    <name evidence="18" type="ORF">B5E75_07065</name>
</gene>
<dbReference type="PROSITE" id="PS00606">
    <property type="entry name" value="KS3_1"/>
    <property type="match status" value="1"/>
</dbReference>
<evidence type="ECO:0000256" key="4">
    <source>
        <dbReference type="ARBA" id="ARBA00014657"/>
    </source>
</evidence>
<keyword evidence="6 14" id="KW-0808">Transferase</keyword>
<comment type="function">
    <text evidence="11 14">Involved in the type II fatty acid elongation cycle. Catalyzes the elongation of a wide range of acyl-ACP by the addition of two carbons from malonyl-ACP to an acyl acceptor. Can efficiently catalyze the conversion of palmitoleoyl-ACP (cis-hexadec-9-enoyl-ACP) to cis-vaccenoyl-ACP (cis-octadec-11-enoyl-ACP), an essential step in the thermal regulation of fatty acid composition.</text>
</comment>
<evidence type="ECO:0000256" key="15">
    <source>
        <dbReference type="PIRSR" id="PIRSR000447-1"/>
    </source>
</evidence>
<keyword evidence="8" id="KW-0443">Lipid metabolism</keyword>
<dbReference type="GO" id="GO:0006633">
    <property type="term" value="P:fatty acid biosynthetic process"/>
    <property type="evidence" value="ECO:0007669"/>
    <property type="project" value="UniProtKB-UniRule"/>
</dbReference>
<dbReference type="PROSITE" id="PS52004">
    <property type="entry name" value="KS3_2"/>
    <property type="match status" value="1"/>
</dbReference>
<evidence type="ECO:0000256" key="8">
    <source>
        <dbReference type="ARBA" id="ARBA00023098"/>
    </source>
</evidence>
<comment type="catalytic activity">
    <reaction evidence="13 14">
        <text>a fatty acyl-[ACP] + malonyl-[ACP] + H(+) = a 3-oxoacyl-[ACP] + holo-[ACP] + CO2</text>
        <dbReference type="Rhea" id="RHEA:22836"/>
        <dbReference type="Rhea" id="RHEA-COMP:9623"/>
        <dbReference type="Rhea" id="RHEA-COMP:9685"/>
        <dbReference type="Rhea" id="RHEA-COMP:9916"/>
        <dbReference type="Rhea" id="RHEA-COMP:14125"/>
        <dbReference type="ChEBI" id="CHEBI:15378"/>
        <dbReference type="ChEBI" id="CHEBI:16526"/>
        <dbReference type="ChEBI" id="CHEBI:64479"/>
        <dbReference type="ChEBI" id="CHEBI:78449"/>
        <dbReference type="ChEBI" id="CHEBI:78776"/>
        <dbReference type="ChEBI" id="CHEBI:138651"/>
    </reaction>
</comment>
<evidence type="ECO:0000256" key="12">
    <source>
        <dbReference type="ARBA" id="ARBA00047318"/>
    </source>
</evidence>
<evidence type="ECO:0000313" key="18">
    <source>
        <dbReference type="EMBL" id="OUQ34392.1"/>
    </source>
</evidence>
<feature type="domain" description="Ketosynthase family 3 (KS3)" evidence="17">
    <location>
        <begin position="2"/>
        <end position="409"/>
    </location>
</feature>
<evidence type="ECO:0000256" key="5">
    <source>
        <dbReference type="ARBA" id="ARBA00022516"/>
    </source>
</evidence>
<dbReference type="InterPro" id="IPR014031">
    <property type="entry name" value="Ketoacyl_synth_C"/>
</dbReference>
<dbReference type="SMART" id="SM00825">
    <property type="entry name" value="PKS_KS"/>
    <property type="match status" value="1"/>
</dbReference>
<dbReference type="NCBIfam" id="NF005589">
    <property type="entry name" value="PRK07314.1"/>
    <property type="match status" value="1"/>
</dbReference>
<proteinExistence type="inferred from homology"/>
<evidence type="ECO:0000256" key="10">
    <source>
        <dbReference type="ARBA" id="ARBA00023315"/>
    </source>
</evidence>
<dbReference type="NCBIfam" id="TIGR03150">
    <property type="entry name" value="fabF"/>
    <property type="match status" value="1"/>
</dbReference>
<dbReference type="FunFam" id="3.40.47.10:FF:000009">
    <property type="entry name" value="3-oxoacyl-[acyl-carrier-protein] synthase 2"/>
    <property type="match status" value="1"/>
</dbReference>
<dbReference type="Pfam" id="PF00109">
    <property type="entry name" value="ketoacyl-synt"/>
    <property type="match status" value="1"/>
</dbReference>
<comment type="catalytic activity">
    <reaction evidence="12 14">
        <text>(9Z)-hexadecenoyl-[ACP] + malonyl-[ACP] + H(+) = 3-oxo-(11Z)-octadecenoyl-[ACP] + holo-[ACP] + CO2</text>
        <dbReference type="Rhea" id="RHEA:55040"/>
        <dbReference type="Rhea" id="RHEA-COMP:9623"/>
        <dbReference type="Rhea" id="RHEA-COMP:9685"/>
        <dbReference type="Rhea" id="RHEA-COMP:10800"/>
        <dbReference type="Rhea" id="RHEA-COMP:14074"/>
        <dbReference type="ChEBI" id="CHEBI:15378"/>
        <dbReference type="ChEBI" id="CHEBI:16526"/>
        <dbReference type="ChEBI" id="CHEBI:64479"/>
        <dbReference type="ChEBI" id="CHEBI:78449"/>
        <dbReference type="ChEBI" id="CHEBI:83989"/>
        <dbReference type="ChEBI" id="CHEBI:138538"/>
        <dbReference type="EC" id="2.3.1.179"/>
    </reaction>
</comment>
<dbReference type="Pfam" id="PF02801">
    <property type="entry name" value="Ketoacyl-synt_C"/>
    <property type="match status" value="1"/>
</dbReference>
<keyword evidence="9 14" id="KW-0275">Fatty acid biosynthesis</keyword>
<evidence type="ECO:0000256" key="1">
    <source>
        <dbReference type="ARBA" id="ARBA00005194"/>
    </source>
</evidence>
<dbReference type="GO" id="GO:0004315">
    <property type="term" value="F:3-oxoacyl-[acyl-carrier-protein] synthase activity"/>
    <property type="evidence" value="ECO:0007669"/>
    <property type="project" value="UniProtKB-UniRule"/>
</dbReference>
<keyword evidence="10 14" id="KW-0012">Acyltransferase</keyword>
<dbReference type="GO" id="GO:0005829">
    <property type="term" value="C:cytosol"/>
    <property type="evidence" value="ECO:0007669"/>
    <property type="project" value="TreeGrafter"/>
</dbReference>
<evidence type="ECO:0000256" key="14">
    <source>
        <dbReference type="PIRNR" id="PIRNR000447"/>
    </source>
</evidence>
<evidence type="ECO:0000256" key="3">
    <source>
        <dbReference type="ARBA" id="ARBA00012356"/>
    </source>
</evidence>
<keyword evidence="5 14" id="KW-0444">Lipid biosynthesis</keyword>
<organism evidence="18 19">
    <name type="scientific">Massilimicrobiota timonensis</name>
    <dbReference type="NCBI Taxonomy" id="1776392"/>
    <lineage>
        <taxon>Bacteria</taxon>
        <taxon>Bacillati</taxon>
        <taxon>Bacillota</taxon>
        <taxon>Erysipelotrichia</taxon>
        <taxon>Erysipelotrichales</taxon>
        <taxon>Erysipelotrichaceae</taxon>
        <taxon>Massilimicrobiota</taxon>
    </lineage>
</organism>
<dbReference type="InterPro" id="IPR016039">
    <property type="entry name" value="Thiolase-like"/>
</dbReference>
<keyword evidence="7" id="KW-0276">Fatty acid metabolism</keyword>
<dbReference type="CDD" id="cd00834">
    <property type="entry name" value="KAS_I_II"/>
    <property type="match status" value="1"/>
</dbReference>
<comment type="pathway">
    <text evidence="1 14">Lipid metabolism; fatty acid biosynthesis.</text>
</comment>
<dbReference type="InterPro" id="IPR000794">
    <property type="entry name" value="Beta-ketoacyl_synthase"/>
</dbReference>
<dbReference type="UniPathway" id="UPA00094"/>
<dbReference type="PANTHER" id="PTHR11712">
    <property type="entry name" value="POLYKETIDE SYNTHASE-RELATED"/>
    <property type="match status" value="1"/>
</dbReference>
<evidence type="ECO:0000256" key="6">
    <source>
        <dbReference type="ARBA" id="ARBA00022679"/>
    </source>
</evidence>
<dbReference type="Gene3D" id="3.40.47.10">
    <property type="match status" value="1"/>
</dbReference>
<accession>A0A1Y4SZM3</accession>
<evidence type="ECO:0000256" key="2">
    <source>
        <dbReference type="ARBA" id="ARBA00008467"/>
    </source>
</evidence>
<evidence type="ECO:0000256" key="16">
    <source>
        <dbReference type="RuleBase" id="RU003694"/>
    </source>
</evidence>
<name>A0A1Y4SZM3_9FIRM</name>
<keyword evidence="19" id="KW-1185">Reference proteome</keyword>